<dbReference type="GO" id="GO:0019842">
    <property type="term" value="F:vitamin binding"/>
    <property type="evidence" value="ECO:0007669"/>
    <property type="project" value="TreeGrafter"/>
</dbReference>
<dbReference type="PATRIC" id="fig|1379910.4.peg.1369"/>
<evidence type="ECO:0000256" key="3">
    <source>
        <dbReference type="ARBA" id="ARBA00022989"/>
    </source>
</evidence>
<feature type="transmembrane region" description="Helical" evidence="7">
    <location>
        <begin position="111"/>
        <end position="131"/>
    </location>
</feature>
<feature type="transmembrane region" description="Helical" evidence="7">
    <location>
        <begin position="20"/>
        <end position="38"/>
    </location>
</feature>
<feature type="transmembrane region" description="Helical" evidence="7">
    <location>
        <begin position="71"/>
        <end position="91"/>
    </location>
</feature>
<sequence>MLRNLRTTLSAPVSAAPLAVFRIIFGMMMLGSIVRFMAKGWVQELYVTPKYYFPFYGFEWVKPLGQTGMHLLFILMALSALGILLGLFYRWSAVLFFLSFTYVELIDKTNYLNHYYFVSVVALLMIMVPAHRHFSLDVLRNPSLWVKQVPRWTILIFQLQLGMVYFFAGVAKLNPDWLLEAMPLRYWLPAHTHLPLIGPLLDKLWVAYLFCWFGAFYDLTIPFFLSWRKSRPLAYVTVVVFHVLTAVLFQIGMFPYIMMMSTLVFFSADFHEKVLQFLRGLARSKPVFASAPVPYSKPIPGLVMGFLALHFVVQVLVPWRFLLYPDNLFWTEQGYRFSWRVMLMEKTGTAFFYVRDPRTGQETEINNRDYLTVNQEKMVATQPDMLLQYAHLLRDAFKAKGLPNPQVRAEAYVAMNGRGSRLLIDPQFNLANAQESFRHKPWILPFAEKAPQPTAAGQTK</sequence>
<dbReference type="EMBL" id="CP010777">
    <property type="protein sequence ID" value="AKQ45330.1"/>
    <property type="molecule type" value="Genomic_DNA"/>
</dbReference>
<dbReference type="STRING" id="1379910.TH63_06270"/>
<dbReference type="PANTHER" id="PTHR12639:SF7">
    <property type="entry name" value="HTTM DOMAIN-CONTAINING PROTEIN"/>
    <property type="match status" value="1"/>
</dbReference>
<feature type="domain" description="HTTM-like" evidence="8">
    <location>
        <begin position="10"/>
        <end position="270"/>
    </location>
</feature>
<evidence type="ECO:0000256" key="1">
    <source>
        <dbReference type="ARBA" id="ARBA00004127"/>
    </source>
</evidence>
<dbReference type="InterPro" id="IPR053934">
    <property type="entry name" value="HTTM_dom"/>
</dbReference>
<dbReference type="InterPro" id="IPR053935">
    <property type="entry name" value="VKGC_lumenal_dom"/>
</dbReference>
<dbReference type="AlphaFoldDB" id="A0A0H4VHY5"/>
<accession>A0A0H4VHY5</accession>
<organism evidence="9 10">
    <name type="scientific">Rufibacter radiotolerans</name>
    <dbReference type="NCBI Taxonomy" id="1379910"/>
    <lineage>
        <taxon>Bacteria</taxon>
        <taxon>Pseudomonadati</taxon>
        <taxon>Bacteroidota</taxon>
        <taxon>Cytophagia</taxon>
        <taxon>Cytophagales</taxon>
        <taxon>Hymenobacteraceae</taxon>
        <taxon>Rufibacter</taxon>
    </lineage>
</organism>
<dbReference type="Proteomes" id="UP000036458">
    <property type="component" value="Chromosome"/>
</dbReference>
<dbReference type="GO" id="GO:0012505">
    <property type="term" value="C:endomembrane system"/>
    <property type="evidence" value="ECO:0007669"/>
    <property type="project" value="UniProtKB-SubCell"/>
</dbReference>
<evidence type="ECO:0000313" key="10">
    <source>
        <dbReference type="Proteomes" id="UP000036458"/>
    </source>
</evidence>
<reference evidence="9 10" key="1">
    <citation type="submission" date="2015-01" db="EMBL/GenBank/DDBJ databases">
        <title>Rufibacter sp./DG31D/ whole genome sequencing.</title>
        <authorList>
            <person name="Kim M.K."/>
            <person name="Srinivasan S."/>
            <person name="Lee J.-J."/>
        </authorList>
    </citation>
    <scope>NUCLEOTIDE SEQUENCE [LARGE SCALE GENOMIC DNA]</scope>
    <source>
        <strain evidence="9 10">DG31D</strain>
    </source>
</reference>
<keyword evidence="5" id="KW-1015">Disulfide bond</keyword>
<protein>
    <submittedName>
        <fullName evidence="9">Deoxyribonuclease HsdR</fullName>
    </submittedName>
</protein>
<feature type="transmembrane region" description="Helical" evidence="7">
    <location>
        <begin position="232"/>
        <end position="257"/>
    </location>
</feature>
<dbReference type="Pfam" id="PF05090">
    <property type="entry name" value="HTTM"/>
    <property type="match status" value="1"/>
</dbReference>
<dbReference type="KEGG" id="ruf:TH63_06270"/>
<evidence type="ECO:0000256" key="6">
    <source>
        <dbReference type="ARBA" id="ARBA00023239"/>
    </source>
</evidence>
<proteinExistence type="predicted"/>
<evidence type="ECO:0000256" key="4">
    <source>
        <dbReference type="ARBA" id="ARBA00023136"/>
    </source>
</evidence>
<name>A0A0H4VHY5_9BACT</name>
<keyword evidence="4 7" id="KW-0472">Membrane</keyword>
<keyword evidence="2 7" id="KW-0812">Transmembrane</keyword>
<gene>
    <name evidence="9" type="ORF">TH63_06270</name>
</gene>
<dbReference type="InterPro" id="IPR011020">
    <property type="entry name" value="HTTM-like"/>
</dbReference>
<dbReference type="OrthoDB" id="341137at2"/>
<evidence type="ECO:0000256" key="7">
    <source>
        <dbReference type="SAM" id="Phobius"/>
    </source>
</evidence>
<dbReference type="Pfam" id="PF22777">
    <property type="entry name" value="VKGC_lumenal_dom"/>
    <property type="match status" value="1"/>
</dbReference>
<dbReference type="SMART" id="SM00752">
    <property type="entry name" value="HTTM"/>
    <property type="match status" value="1"/>
</dbReference>
<comment type="subcellular location">
    <subcellularLocation>
        <location evidence="1">Endomembrane system</location>
        <topology evidence="1">Multi-pass membrane protein</topology>
    </subcellularLocation>
</comment>
<dbReference type="PANTHER" id="PTHR12639">
    <property type="entry name" value="VITAMIN K-DEPENDENT GAMMA-CARBOXYLASE"/>
    <property type="match status" value="1"/>
</dbReference>
<keyword evidence="3 7" id="KW-1133">Transmembrane helix</keyword>
<feature type="transmembrane region" description="Helical" evidence="7">
    <location>
        <begin position="302"/>
        <end position="323"/>
    </location>
</feature>
<evidence type="ECO:0000259" key="8">
    <source>
        <dbReference type="SMART" id="SM00752"/>
    </source>
</evidence>
<feature type="transmembrane region" description="Helical" evidence="7">
    <location>
        <begin position="205"/>
        <end position="225"/>
    </location>
</feature>
<keyword evidence="6" id="KW-0456">Lyase</keyword>
<dbReference type="GO" id="GO:0008488">
    <property type="term" value="F:gamma-glutamyl carboxylase activity"/>
    <property type="evidence" value="ECO:0007669"/>
    <property type="project" value="InterPro"/>
</dbReference>
<evidence type="ECO:0000313" key="9">
    <source>
        <dbReference type="EMBL" id="AKQ45330.1"/>
    </source>
</evidence>
<dbReference type="InterPro" id="IPR007782">
    <property type="entry name" value="VKG_COase"/>
</dbReference>
<evidence type="ECO:0000256" key="5">
    <source>
        <dbReference type="ARBA" id="ARBA00023157"/>
    </source>
</evidence>
<dbReference type="RefSeq" id="WP_048920197.1">
    <property type="nucleotide sequence ID" value="NZ_CP010777.1"/>
</dbReference>
<evidence type="ECO:0000256" key="2">
    <source>
        <dbReference type="ARBA" id="ARBA00022692"/>
    </source>
</evidence>
<keyword evidence="10" id="KW-1185">Reference proteome</keyword>
<feature type="transmembrane region" description="Helical" evidence="7">
    <location>
        <begin position="152"/>
        <end position="171"/>
    </location>
</feature>